<accession>A0A1B9ABQ5</accession>
<protein>
    <submittedName>
        <fullName evidence="5">HxlR family transcriptional regulator</fullName>
    </submittedName>
</protein>
<dbReference type="Proteomes" id="UP000092578">
    <property type="component" value="Unassembled WGS sequence"/>
</dbReference>
<dbReference type="Pfam" id="PF01638">
    <property type="entry name" value="HxlR"/>
    <property type="match status" value="1"/>
</dbReference>
<evidence type="ECO:0000259" key="4">
    <source>
        <dbReference type="PROSITE" id="PS51118"/>
    </source>
</evidence>
<keyword evidence="3" id="KW-0804">Transcription</keyword>
<evidence type="ECO:0000313" key="5">
    <source>
        <dbReference type="EMBL" id="OCA81280.1"/>
    </source>
</evidence>
<dbReference type="GO" id="GO:0003677">
    <property type="term" value="F:DNA binding"/>
    <property type="evidence" value="ECO:0007669"/>
    <property type="project" value="UniProtKB-KW"/>
</dbReference>
<keyword evidence="1" id="KW-0805">Transcription regulation</keyword>
<feature type="domain" description="HTH hxlR-type" evidence="4">
    <location>
        <begin position="4"/>
        <end position="106"/>
    </location>
</feature>
<dbReference type="PANTHER" id="PTHR33204:SF37">
    <property type="entry name" value="HTH-TYPE TRANSCRIPTIONAL REGULATOR YODB"/>
    <property type="match status" value="1"/>
</dbReference>
<dbReference type="InterPro" id="IPR036388">
    <property type="entry name" value="WH-like_DNA-bd_sf"/>
</dbReference>
<dbReference type="PROSITE" id="PS51118">
    <property type="entry name" value="HTH_HXLR"/>
    <property type="match status" value="1"/>
</dbReference>
<name>A0A1B9ABQ5_9BACI</name>
<evidence type="ECO:0000313" key="6">
    <source>
        <dbReference type="Proteomes" id="UP000092578"/>
    </source>
</evidence>
<proteinExistence type="predicted"/>
<dbReference type="AlphaFoldDB" id="A0A1B9ABQ5"/>
<dbReference type="InterPro" id="IPR036390">
    <property type="entry name" value="WH_DNA-bd_sf"/>
</dbReference>
<organism evidence="5 6">
    <name type="scientific">Pseudobacillus wudalianchiensis</name>
    <dbReference type="NCBI Taxonomy" id="1743143"/>
    <lineage>
        <taxon>Bacteria</taxon>
        <taxon>Bacillati</taxon>
        <taxon>Bacillota</taxon>
        <taxon>Bacilli</taxon>
        <taxon>Bacillales</taxon>
        <taxon>Bacillaceae</taxon>
        <taxon>Pseudobacillus</taxon>
    </lineage>
</organism>
<evidence type="ECO:0000256" key="3">
    <source>
        <dbReference type="ARBA" id="ARBA00023163"/>
    </source>
</evidence>
<dbReference type="SUPFAM" id="SSF46785">
    <property type="entry name" value="Winged helix' DNA-binding domain"/>
    <property type="match status" value="1"/>
</dbReference>
<comment type="caution">
    <text evidence="5">The sequence shown here is derived from an EMBL/GenBank/DDBJ whole genome shotgun (WGS) entry which is preliminary data.</text>
</comment>
<dbReference type="InterPro" id="IPR002577">
    <property type="entry name" value="HTH_HxlR"/>
</dbReference>
<dbReference type="RefSeq" id="WP_065412108.1">
    <property type="nucleotide sequence ID" value="NZ_MAYT01000031.1"/>
</dbReference>
<keyword evidence="2" id="KW-0238">DNA-binding</keyword>
<dbReference type="PANTHER" id="PTHR33204">
    <property type="entry name" value="TRANSCRIPTIONAL REGULATOR, MARR FAMILY"/>
    <property type="match status" value="1"/>
</dbReference>
<reference evidence="6" key="1">
    <citation type="submission" date="2016-05" db="EMBL/GenBank/DDBJ databases">
        <authorList>
            <person name="Liu B."/>
            <person name="Wang J."/>
            <person name="Zhu Y."/>
            <person name="Liu G."/>
            <person name="Chen Q."/>
            <person name="Chen Z."/>
            <person name="Lan J."/>
            <person name="Che J."/>
            <person name="Ge C."/>
            <person name="Shi H."/>
            <person name="Pan Z."/>
            <person name="Liu X."/>
        </authorList>
    </citation>
    <scope>NUCLEOTIDE SEQUENCE [LARGE SCALE GENOMIC DNA]</scope>
    <source>
        <strain evidence="6">FJAT-27215</strain>
    </source>
</reference>
<dbReference type="EMBL" id="MAYT01000031">
    <property type="protein sequence ID" value="OCA81280.1"/>
    <property type="molecule type" value="Genomic_DNA"/>
</dbReference>
<dbReference type="Gene3D" id="1.10.10.10">
    <property type="entry name" value="Winged helix-like DNA-binding domain superfamily/Winged helix DNA-binding domain"/>
    <property type="match status" value="1"/>
</dbReference>
<evidence type="ECO:0000256" key="2">
    <source>
        <dbReference type="ARBA" id="ARBA00023125"/>
    </source>
</evidence>
<sequence length="113" mass="13019">MDICPYLERSFQILGKKWNGLILHYLSLYNDGDAHFTDMKRDLLDITPRALSLKLSELIEYGLVEKRVTGGSPVVISYRLTEKGQSLAAALKPIQQWAQKHMNLEEKRRESND</sequence>
<gene>
    <name evidence="5" type="ORF">A8F95_16090</name>
</gene>
<keyword evidence="6" id="KW-1185">Reference proteome</keyword>
<evidence type="ECO:0000256" key="1">
    <source>
        <dbReference type="ARBA" id="ARBA00023015"/>
    </source>
</evidence>